<dbReference type="EMBL" id="CP019602">
    <property type="protein sequence ID" value="ARU16784.1"/>
    <property type="molecule type" value="Genomic_DNA"/>
</dbReference>
<reference evidence="2 3" key="1">
    <citation type="submission" date="2017-01" db="EMBL/GenBank/DDBJ databases">
        <title>Complete genome sequence of esterase-producing bacterium Croceicoccus marinus E4A9.</title>
        <authorList>
            <person name="Wu Y.-H."/>
            <person name="Cheng H."/>
            <person name="Xu L."/>
            <person name="Huo Y.-Y."/>
            <person name="Wang C.-S."/>
            <person name="Xu X.-W."/>
        </authorList>
    </citation>
    <scope>NUCLEOTIDE SEQUENCE [LARGE SCALE GENOMIC DNA]</scope>
    <source>
        <strain evidence="2 3">E4A9</strain>
    </source>
</reference>
<dbReference type="Proteomes" id="UP000195807">
    <property type="component" value="Chromosome"/>
</dbReference>
<evidence type="ECO:0000313" key="2">
    <source>
        <dbReference type="EMBL" id="ARU16784.1"/>
    </source>
</evidence>
<evidence type="ECO:0000313" key="3">
    <source>
        <dbReference type="Proteomes" id="UP000195807"/>
    </source>
</evidence>
<feature type="signal peptide" evidence="1">
    <location>
        <begin position="1"/>
        <end position="18"/>
    </location>
</feature>
<feature type="chain" id="PRO_5011688536" description="Porin domain-containing protein" evidence="1">
    <location>
        <begin position="19"/>
        <end position="252"/>
    </location>
</feature>
<dbReference type="KEGG" id="cman:A9D14_12140"/>
<name>A0A1Z1FDE6_9SPHN</name>
<sequence>MAAAAACAFLAALPPAVAAVSDLVAADDSRRSVSIAAGGDLGGFTPASADPRLLASLASIRERGKDDAGMFRFTPAGVKEAASRAVTVAVRVDSQIARAASQRKSAGDPGISVPGVAPVAFNLGMARGYQSFAQAPNIADAVEPGLGKNLLPEGVREIDAPDLSRFTPAKKKSGDSRFGGVVELHEGVVAGRAPRTFADGEQSVDVSGSYRVTGNLRVTAGVRYSAERERIGSLADGQQDNQSVYVGTRFRF</sequence>
<evidence type="ECO:0008006" key="4">
    <source>
        <dbReference type="Google" id="ProtNLM"/>
    </source>
</evidence>
<protein>
    <recommendedName>
        <fullName evidence="4">Porin domain-containing protein</fullName>
    </recommendedName>
</protein>
<dbReference type="AlphaFoldDB" id="A0A1Z1FDE6"/>
<accession>A0A1Z1FDE6</accession>
<keyword evidence="3" id="KW-1185">Reference proteome</keyword>
<gene>
    <name evidence="2" type="ORF">A9D14_12140</name>
</gene>
<organism evidence="2 3">
    <name type="scientific">Croceicoccus marinus</name>
    <dbReference type="NCBI Taxonomy" id="450378"/>
    <lineage>
        <taxon>Bacteria</taxon>
        <taxon>Pseudomonadati</taxon>
        <taxon>Pseudomonadota</taxon>
        <taxon>Alphaproteobacteria</taxon>
        <taxon>Sphingomonadales</taxon>
        <taxon>Erythrobacteraceae</taxon>
        <taxon>Croceicoccus</taxon>
    </lineage>
</organism>
<evidence type="ECO:0000256" key="1">
    <source>
        <dbReference type="SAM" id="SignalP"/>
    </source>
</evidence>
<keyword evidence="1" id="KW-0732">Signal</keyword>
<proteinExistence type="predicted"/>